<name>A0A7N9CYP3_MACFA</name>
<dbReference type="InterPro" id="IPR038269">
    <property type="entry name" value="SCAN_sf"/>
</dbReference>
<dbReference type="GO" id="GO:0000978">
    <property type="term" value="F:RNA polymerase II cis-regulatory region sequence-specific DNA binding"/>
    <property type="evidence" value="ECO:0007669"/>
    <property type="project" value="TreeGrafter"/>
</dbReference>
<evidence type="ECO:0000256" key="2">
    <source>
        <dbReference type="ARBA" id="ARBA00004123"/>
    </source>
</evidence>
<evidence type="ECO:0000256" key="4">
    <source>
        <dbReference type="ARBA" id="ARBA00022499"/>
    </source>
</evidence>
<feature type="domain" description="C2H2-type" evidence="17">
    <location>
        <begin position="544"/>
        <end position="571"/>
    </location>
</feature>
<dbReference type="FunFam" id="3.30.160.60:FF:001697">
    <property type="entry name" value="zinc finger protein 623"/>
    <property type="match status" value="1"/>
</dbReference>
<dbReference type="SMART" id="SM00355">
    <property type="entry name" value="ZnF_C2H2"/>
    <property type="match status" value="7"/>
</dbReference>
<dbReference type="GO" id="GO:0005634">
    <property type="term" value="C:nucleus"/>
    <property type="evidence" value="ECO:0007669"/>
    <property type="project" value="UniProtKB-SubCell"/>
</dbReference>
<evidence type="ECO:0000256" key="8">
    <source>
        <dbReference type="ARBA" id="ARBA00022833"/>
    </source>
</evidence>
<comment type="function">
    <text evidence="1">May be involved in transcriptional regulation.</text>
</comment>
<dbReference type="Pfam" id="PF00096">
    <property type="entry name" value="zf-C2H2"/>
    <property type="match status" value="6"/>
</dbReference>
<feature type="domain" description="C2H2-type" evidence="17">
    <location>
        <begin position="572"/>
        <end position="599"/>
    </location>
</feature>
<dbReference type="FunFam" id="3.30.160.60:FF:000016">
    <property type="entry name" value="zinc finger protein 37 homolog"/>
    <property type="match status" value="1"/>
</dbReference>
<keyword evidence="20" id="KW-1185">Reference proteome</keyword>
<keyword evidence="9" id="KW-0832">Ubl conjugation</keyword>
<evidence type="ECO:0000256" key="5">
    <source>
        <dbReference type="ARBA" id="ARBA00022723"/>
    </source>
</evidence>
<dbReference type="PROSITE" id="PS00028">
    <property type="entry name" value="ZINC_FINGER_C2H2_1"/>
    <property type="match status" value="7"/>
</dbReference>
<evidence type="ECO:0000256" key="16">
    <source>
        <dbReference type="SAM" id="MobiDB-lite"/>
    </source>
</evidence>
<keyword evidence="13 15" id="KW-0539">Nucleus</keyword>
<dbReference type="FunFam" id="1.10.4020.10:FF:000001">
    <property type="entry name" value="zinc finger protein 263 isoform X1"/>
    <property type="match status" value="1"/>
</dbReference>
<keyword evidence="12" id="KW-0804">Transcription</keyword>
<feature type="domain" description="C2H2-type" evidence="17">
    <location>
        <begin position="600"/>
        <end position="625"/>
    </location>
</feature>
<accession>A0A7N9CYP3</accession>
<dbReference type="CDD" id="cd07936">
    <property type="entry name" value="SCAN"/>
    <property type="match status" value="1"/>
</dbReference>
<evidence type="ECO:0000256" key="13">
    <source>
        <dbReference type="ARBA" id="ARBA00023242"/>
    </source>
</evidence>
<dbReference type="SUPFAM" id="SSF47353">
    <property type="entry name" value="Retrovirus capsid dimerization domain-like"/>
    <property type="match status" value="1"/>
</dbReference>
<reference evidence="19 20" key="1">
    <citation type="submission" date="2013-03" db="EMBL/GenBank/DDBJ databases">
        <authorList>
            <person name="Warren W."/>
            <person name="Wilson R.K."/>
        </authorList>
    </citation>
    <scope>NUCLEOTIDE SEQUENCE</scope>
</reference>
<evidence type="ECO:0000313" key="19">
    <source>
        <dbReference type="Ensembl" id="ENSMFAP00000058448.1"/>
    </source>
</evidence>
<keyword evidence="10" id="KW-0805">Transcription regulation</keyword>
<dbReference type="GO" id="GO:0000981">
    <property type="term" value="F:DNA-binding transcription factor activity, RNA polymerase II-specific"/>
    <property type="evidence" value="ECO:0007669"/>
    <property type="project" value="TreeGrafter"/>
</dbReference>
<feature type="domain" description="SCAN box" evidence="18">
    <location>
        <begin position="181"/>
        <end position="263"/>
    </location>
</feature>
<feature type="domain" description="C2H2-type" evidence="17">
    <location>
        <begin position="488"/>
        <end position="515"/>
    </location>
</feature>
<evidence type="ECO:0000256" key="15">
    <source>
        <dbReference type="PROSITE-ProRule" id="PRU00187"/>
    </source>
</evidence>
<dbReference type="PANTHER" id="PTHR23226">
    <property type="entry name" value="ZINC FINGER AND SCAN DOMAIN-CONTAINING"/>
    <property type="match status" value="1"/>
</dbReference>
<dbReference type="Pfam" id="PF02023">
    <property type="entry name" value="SCAN"/>
    <property type="match status" value="1"/>
</dbReference>
<dbReference type="FunFam" id="3.30.160.60:FF:000737">
    <property type="entry name" value="Zinc finger protein 565"/>
    <property type="match status" value="1"/>
</dbReference>
<reference evidence="19" key="2">
    <citation type="submission" date="2025-08" db="UniProtKB">
        <authorList>
            <consortium name="Ensembl"/>
        </authorList>
    </citation>
    <scope>IDENTIFICATION</scope>
</reference>
<dbReference type="FunFam" id="3.30.160.60:FF:000352">
    <property type="entry name" value="zinc finger protein 3 homolog"/>
    <property type="match status" value="1"/>
</dbReference>
<evidence type="ECO:0000256" key="6">
    <source>
        <dbReference type="ARBA" id="ARBA00022737"/>
    </source>
</evidence>
<comment type="subcellular location">
    <subcellularLocation>
        <location evidence="2 15">Nucleus</location>
    </subcellularLocation>
</comment>
<dbReference type="RefSeq" id="XP_065390379.1">
    <property type="nucleotide sequence ID" value="XM_065534307.1"/>
</dbReference>
<evidence type="ECO:0000259" key="18">
    <source>
        <dbReference type="PROSITE" id="PS50804"/>
    </source>
</evidence>
<feature type="domain" description="C2H2-type" evidence="17">
    <location>
        <begin position="516"/>
        <end position="543"/>
    </location>
</feature>
<evidence type="ECO:0000256" key="10">
    <source>
        <dbReference type="ARBA" id="ARBA00023015"/>
    </source>
</evidence>
<keyword evidence="11" id="KW-0238">DNA-binding</keyword>
<dbReference type="FunFam" id="3.30.160.60:FF:002090">
    <property type="entry name" value="Zinc finger protein 473"/>
    <property type="match status" value="1"/>
</dbReference>
<dbReference type="Proteomes" id="UP000233100">
    <property type="component" value="Chromosome 18"/>
</dbReference>
<keyword evidence="4" id="KW-1017">Isopeptide bond</keyword>
<dbReference type="Gene3D" id="3.30.160.60">
    <property type="entry name" value="Classic Zinc Finger"/>
    <property type="match status" value="7"/>
</dbReference>
<dbReference type="FunFam" id="3.30.160.60:FF:001561">
    <property type="entry name" value="Zinc finger and SCAN domain containing 30"/>
    <property type="match status" value="1"/>
</dbReference>
<proteinExistence type="inferred from homology"/>
<evidence type="ECO:0000259" key="17">
    <source>
        <dbReference type="PROSITE" id="PS50157"/>
    </source>
</evidence>
<dbReference type="GeneTree" id="ENSGT00940000162162"/>
<dbReference type="PROSITE" id="PS50804">
    <property type="entry name" value="SCAN_BOX"/>
    <property type="match status" value="1"/>
</dbReference>
<protein>
    <submittedName>
        <fullName evidence="19">Zinc finger and SCAN domain containing 30</fullName>
    </submittedName>
</protein>
<dbReference type="InterPro" id="IPR003309">
    <property type="entry name" value="SCAN_dom"/>
</dbReference>
<dbReference type="SUPFAM" id="SSF57667">
    <property type="entry name" value="beta-beta-alpha zinc fingers"/>
    <property type="match status" value="4"/>
</dbReference>
<keyword evidence="7 14" id="KW-0863">Zinc-finger</keyword>
<sequence>MLGQFRACPEPRPAVPRLLPLPTRETRGAPPPVSASSTRPCAARGQSPRRNSYKLLLPRTPPGPLRSTWRPRHSWAGPVPAPALPQLLGLSSSQSACLRSILRSWNSEGISRTQISISSLPHLGSLFRLSLPRMSGKATVLAYHAPEEQEGLLIVKVEEENYVLGQDFGLEGNPWTQEVFRQKFRQFSYSDSTGPREALSRLRELCCQWLRPEVHSKEQILELLVLEQFLAILPEELQAWVREHRPENGEEAVIMLEELGKELEEPRQQDTTHDQEMFWQEVTSTGAVKSLNSPVQPLENQCKSETQESQAFPERDSKMVAGKVLMAKQEIVGCVASAAMISPGKLPGETPSEQIAEEALGGLDNSKKQKGNAAGNKISELPSQDRHISLATFNRRIPTEHSVLESHESEGSFSMNPNDITQQRVHTGEKLYECFDCGKAFCQSSKLIRHQRIHTGERPYACKECGKAFSLSSDLVRHQRIHSGEKPYECCECGKAFRGSSELIRHRRIHTGEKPYECGECGKAFSRSSALIQHKKIHTGDKGYECIECGKAFGRSSILIEHQRIHTGEKPYECNECGKSFNQSSALTQHHRIHTGEKPYECSECRKTFRHRSGLMQHQRTHTRV</sequence>
<feature type="domain" description="C2H2-type" evidence="17">
    <location>
        <begin position="432"/>
        <end position="459"/>
    </location>
</feature>
<dbReference type="CTD" id="100101467"/>
<evidence type="ECO:0000256" key="11">
    <source>
        <dbReference type="ARBA" id="ARBA00023125"/>
    </source>
</evidence>
<feature type="region of interest" description="Disordered" evidence="16">
    <location>
        <begin position="1"/>
        <end position="68"/>
    </location>
</feature>
<keyword evidence="5" id="KW-0479">Metal-binding</keyword>
<reference evidence="19" key="3">
    <citation type="submission" date="2025-09" db="UniProtKB">
        <authorList>
            <consortium name="Ensembl"/>
        </authorList>
    </citation>
    <scope>IDENTIFICATION</scope>
</reference>
<evidence type="ECO:0000256" key="3">
    <source>
        <dbReference type="ARBA" id="ARBA00006991"/>
    </source>
</evidence>
<dbReference type="InterPro" id="IPR013087">
    <property type="entry name" value="Znf_C2H2_type"/>
</dbReference>
<evidence type="ECO:0000256" key="14">
    <source>
        <dbReference type="PROSITE-ProRule" id="PRU00042"/>
    </source>
</evidence>
<evidence type="ECO:0000256" key="7">
    <source>
        <dbReference type="ARBA" id="ARBA00022771"/>
    </source>
</evidence>
<dbReference type="GeneID" id="102130708"/>
<keyword evidence="8" id="KW-0862">Zinc</keyword>
<dbReference type="RefSeq" id="XP_065390378.1">
    <property type="nucleotide sequence ID" value="XM_065534306.1"/>
</dbReference>
<evidence type="ECO:0000256" key="1">
    <source>
        <dbReference type="ARBA" id="ARBA00003767"/>
    </source>
</evidence>
<feature type="domain" description="C2H2-type" evidence="17">
    <location>
        <begin position="460"/>
        <end position="487"/>
    </location>
</feature>
<gene>
    <name evidence="19" type="primary">ZSCAN30</name>
</gene>
<keyword evidence="6" id="KW-0677">Repeat</keyword>
<evidence type="ECO:0000256" key="9">
    <source>
        <dbReference type="ARBA" id="ARBA00022843"/>
    </source>
</evidence>
<comment type="similarity">
    <text evidence="3">Belongs to the krueppel C2H2-type zinc-finger protein family.</text>
</comment>
<dbReference type="PANTHER" id="PTHR23226:SF366">
    <property type="entry name" value="ZINC FINGER PROTEIN ZFP2"/>
    <property type="match status" value="1"/>
</dbReference>
<dbReference type="PROSITE" id="PS50157">
    <property type="entry name" value="ZINC_FINGER_C2H2_2"/>
    <property type="match status" value="7"/>
</dbReference>
<dbReference type="FunFam" id="3.30.160.60:FF:002343">
    <property type="entry name" value="Zinc finger protein 33A"/>
    <property type="match status" value="1"/>
</dbReference>
<dbReference type="Ensembl" id="ENSMFAT00000097353.1">
    <property type="protein sequence ID" value="ENSMFAP00000058448.1"/>
    <property type="gene ID" value="ENSMFAG00000032605.2"/>
</dbReference>
<dbReference type="Gene3D" id="1.10.4020.10">
    <property type="entry name" value="DNA breaking-rejoining enzymes"/>
    <property type="match status" value="1"/>
</dbReference>
<evidence type="ECO:0000256" key="12">
    <source>
        <dbReference type="ARBA" id="ARBA00023163"/>
    </source>
</evidence>
<dbReference type="GO" id="GO:0008270">
    <property type="term" value="F:zinc ion binding"/>
    <property type="evidence" value="ECO:0007669"/>
    <property type="project" value="UniProtKB-KW"/>
</dbReference>
<dbReference type="AlphaFoldDB" id="A0A7N9CYP3"/>
<dbReference type="Bgee" id="ENSMFAG00000032605">
    <property type="expression patterns" value="Expressed in cerebellum and 13 other cell types or tissues"/>
</dbReference>
<dbReference type="InterPro" id="IPR036236">
    <property type="entry name" value="Znf_C2H2_sf"/>
</dbReference>
<evidence type="ECO:0000313" key="20">
    <source>
        <dbReference type="Proteomes" id="UP000233100"/>
    </source>
</evidence>
<dbReference type="RefSeq" id="XP_065390381.1">
    <property type="nucleotide sequence ID" value="XM_065534309.1"/>
</dbReference>
<dbReference type="RefSeq" id="XP_065390380.1">
    <property type="nucleotide sequence ID" value="XM_065534308.1"/>
</dbReference>
<organism evidence="19 20">
    <name type="scientific">Macaca fascicularis</name>
    <name type="common">Crab-eating macaque</name>
    <name type="synonym">Cynomolgus monkey</name>
    <dbReference type="NCBI Taxonomy" id="9541"/>
    <lineage>
        <taxon>Eukaryota</taxon>
        <taxon>Metazoa</taxon>
        <taxon>Chordata</taxon>
        <taxon>Craniata</taxon>
        <taxon>Vertebrata</taxon>
        <taxon>Euteleostomi</taxon>
        <taxon>Mammalia</taxon>
        <taxon>Eutheria</taxon>
        <taxon>Euarchontoglires</taxon>
        <taxon>Primates</taxon>
        <taxon>Haplorrhini</taxon>
        <taxon>Catarrhini</taxon>
        <taxon>Cercopithecidae</taxon>
        <taxon>Cercopithecinae</taxon>
        <taxon>Macaca</taxon>
    </lineage>
</organism>
<dbReference type="SMART" id="SM00431">
    <property type="entry name" value="SCAN"/>
    <property type="match status" value="1"/>
</dbReference>